<feature type="compositionally biased region" description="Polar residues" evidence="1">
    <location>
        <begin position="130"/>
        <end position="141"/>
    </location>
</feature>
<feature type="non-terminal residue" evidence="2">
    <location>
        <position position="1"/>
    </location>
</feature>
<dbReference type="Proteomes" id="UP001497623">
    <property type="component" value="Unassembled WGS sequence"/>
</dbReference>
<comment type="caution">
    <text evidence="2">The sequence shown here is derived from an EMBL/GenBank/DDBJ whole genome shotgun (WGS) entry which is preliminary data.</text>
</comment>
<dbReference type="AlphaFoldDB" id="A0AAV2SIW2"/>
<proteinExistence type="predicted"/>
<name>A0AAV2SIW2_MEGNR</name>
<gene>
    <name evidence="2" type="ORF">MNOR_LOCUS38124</name>
</gene>
<dbReference type="EMBL" id="CAXKWB010083332">
    <property type="protein sequence ID" value="CAL4207930.1"/>
    <property type="molecule type" value="Genomic_DNA"/>
</dbReference>
<evidence type="ECO:0000313" key="3">
    <source>
        <dbReference type="Proteomes" id="UP001497623"/>
    </source>
</evidence>
<evidence type="ECO:0000256" key="1">
    <source>
        <dbReference type="SAM" id="MobiDB-lite"/>
    </source>
</evidence>
<sequence>VKREERDHRQKRNITKADYGRPKTPNPDYNKPGDPYPDYGMPVIPRPDYTVKIKNPANKAPVTRIEDLYAVPNKNKKANRSRPQPRVSTSSNGSLEPEFLHKLEKSLVTHNEKLDANKRGQLVFPKNGHKSPNQQQSSSGSRHQEKHYRYDHQAARPFHDYNDPHHDIRYSHPQDDLKWRTGYTEDTKQHFEQSIRQNYDNGQDEYYRNSLDNEYYANHQYSGSTRYQELPTEELDFQNLTIDDYEQFEHPSYDDGYNHQGYQNDYNPHEYFIDEYGRPYYPAD</sequence>
<protein>
    <submittedName>
        <fullName evidence="2">Uncharacterized protein</fullName>
    </submittedName>
</protein>
<evidence type="ECO:0000313" key="2">
    <source>
        <dbReference type="EMBL" id="CAL4207930.1"/>
    </source>
</evidence>
<feature type="region of interest" description="Disordered" evidence="1">
    <location>
        <begin position="110"/>
        <end position="148"/>
    </location>
</feature>
<feature type="region of interest" description="Disordered" evidence="1">
    <location>
        <begin position="1"/>
        <end position="98"/>
    </location>
</feature>
<accession>A0AAV2SIW2</accession>
<reference evidence="2 3" key="1">
    <citation type="submission" date="2024-05" db="EMBL/GenBank/DDBJ databases">
        <authorList>
            <person name="Wallberg A."/>
        </authorList>
    </citation>
    <scope>NUCLEOTIDE SEQUENCE [LARGE SCALE GENOMIC DNA]</scope>
</reference>
<organism evidence="2 3">
    <name type="scientific">Meganyctiphanes norvegica</name>
    <name type="common">Northern krill</name>
    <name type="synonym">Thysanopoda norvegica</name>
    <dbReference type="NCBI Taxonomy" id="48144"/>
    <lineage>
        <taxon>Eukaryota</taxon>
        <taxon>Metazoa</taxon>
        <taxon>Ecdysozoa</taxon>
        <taxon>Arthropoda</taxon>
        <taxon>Crustacea</taxon>
        <taxon>Multicrustacea</taxon>
        <taxon>Malacostraca</taxon>
        <taxon>Eumalacostraca</taxon>
        <taxon>Eucarida</taxon>
        <taxon>Euphausiacea</taxon>
        <taxon>Euphausiidae</taxon>
        <taxon>Meganyctiphanes</taxon>
    </lineage>
</organism>
<keyword evidence="3" id="KW-1185">Reference proteome</keyword>